<dbReference type="GO" id="GO:0007166">
    <property type="term" value="P:cell surface receptor signaling pathway"/>
    <property type="evidence" value="ECO:0007669"/>
    <property type="project" value="InterPro"/>
</dbReference>
<dbReference type="CDD" id="cd21037">
    <property type="entry name" value="MLKL_NTD"/>
    <property type="match status" value="1"/>
</dbReference>
<gene>
    <name evidence="6" type="ORF">AGERDE_LOCUS7708</name>
</gene>
<dbReference type="GO" id="GO:0004713">
    <property type="term" value="F:protein tyrosine kinase activity"/>
    <property type="evidence" value="ECO:0007669"/>
    <property type="project" value="InterPro"/>
</dbReference>
<dbReference type="PANTHER" id="PTHR44329:SF288">
    <property type="entry name" value="MITOGEN-ACTIVATED PROTEIN KINASE KINASE KINASE 20"/>
    <property type="match status" value="1"/>
</dbReference>
<evidence type="ECO:0000256" key="2">
    <source>
        <dbReference type="ARBA" id="ARBA00022741"/>
    </source>
</evidence>
<dbReference type="Gene3D" id="1.10.510.10">
    <property type="entry name" value="Transferase(Phosphotransferase) domain 1"/>
    <property type="match status" value="1"/>
</dbReference>
<accession>A0A9N9BQE3</accession>
<evidence type="ECO:0000256" key="1">
    <source>
        <dbReference type="ARBA" id="ARBA00022679"/>
    </source>
</evidence>
<dbReference type="InterPro" id="IPR036537">
    <property type="entry name" value="Adaptor_Cbl_N_dom_sf"/>
</dbReference>
<dbReference type="GO" id="GO:0004674">
    <property type="term" value="F:protein serine/threonine kinase activity"/>
    <property type="evidence" value="ECO:0007669"/>
    <property type="project" value="TreeGrafter"/>
</dbReference>
<keyword evidence="7" id="KW-1185">Reference proteome</keyword>
<keyword evidence="2" id="KW-0547">Nucleotide-binding</keyword>
<dbReference type="InterPro" id="IPR059179">
    <property type="entry name" value="MLKL-like_MCAfunc"/>
</dbReference>
<evidence type="ECO:0000256" key="3">
    <source>
        <dbReference type="ARBA" id="ARBA00022777"/>
    </source>
</evidence>
<dbReference type="GO" id="GO:0005524">
    <property type="term" value="F:ATP binding"/>
    <property type="evidence" value="ECO:0007669"/>
    <property type="project" value="UniProtKB-KW"/>
</dbReference>
<dbReference type="InterPro" id="IPR020635">
    <property type="entry name" value="Tyr_kinase_cat_dom"/>
</dbReference>
<comment type="caution">
    <text evidence="6">The sequence shown here is derived from an EMBL/GenBank/DDBJ whole genome shotgun (WGS) entry which is preliminary data.</text>
</comment>
<dbReference type="InterPro" id="IPR051681">
    <property type="entry name" value="Ser/Thr_Kinases-Pseudokinases"/>
</dbReference>
<evidence type="ECO:0000313" key="6">
    <source>
        <dbReference type="EMBL" id="CAG8572462.1"/>
    </source>
</evidence>
<dbReference type="Pfam" id="PF07714">
    <property type="entry name" value="PK_Tyr_Ser-Thr"/>
    <property type="match status" value="1"/>
</dbReference>
<evidence type="ECO:0000259" key="5">
    <source>
        <dbReference type="SMART" id="SM00219"/>
    </source>
</evidence>
<dbReference type="AlphaFoldDB" id="A0A9N9BQE3"/>
<dbReference type="InterPro" id="IPR001245">
    <property type="entry name" value="Ser-Thr/Tyr_kinase_cat_dom"/>
</dbReference>
<dbReference type="EMBL" id="CAJVPL010001464">
    <property type="protein sequence ID" value="CAG8572462.1"/>
    <property type="molecule type" value="Genomic_DNA"/>
</dbReference>
<dbReference type="SMART" id="SM00219">
    <property type="entry name" value="TyrKc"/>
    <property type="match status" value="1"/>
</dbReference>
<organism evidence="6 7">
    <name type="scientific">Ambispora gerdemannii</name>
    <dbReference type="NCBI Taxonomy" id="144530"/>
    <lineage>
        <taxon>Eukaryota</taxon>
        <taxon>Fungi</taxon>
        <taxon>Fungi incertae sedis</taxon>
        <taxon>Mucoromycota</taxon>
        <taxon>Glomeromycotina</taxon>
        <taxon>Glomeromycetes</taxon>
        <taxon>Archaeosporales</taxon>
        <taxon>Ambisporaceae</taxon>
        <taxon>Ambispora</taxon>
    </lineage>
</organism>
<proteinExistence type="predicted"/>
<feature type="domain" description="Tyrosine-protein kinase catalytic" evidence="5">
    <location>
        <begin position="165"/>
        <end position="336"/>
    </location>
</feature>
<evidence type="ECO:0000256" key="4">
    <source>
        <dbReference type="ARBA" id="ARBA00022840"/>
    </source>
</evidence>
<name>A0A9N9BQE3_9GLOM</name>
<reference evidence="6" key="1">
    <citation type="submission" date="2021-06" db="EMBL/GenBank/DDBJ databases">
        <authorList>
            <person name="Kallberg Y."/>
            <person name="Tangrot J."/>
            <person name="Rosling A."/>
        </authorList>
    </citation>
    <scope>NUCLEOTIDE SEQUENCE</scope>
    <source>
        <strain evidence="6">MT106</strain>
    </source>
</reference>
<keyword evidence="1" id="KW-0808">Transferase</keyword>
<keyword evidence="3" id="KW-0418">Kinase</keyword>
<keyword evidence="4" id="KW-0067">ATP-binding</keyword>
<dbReference type="Gene3D" id="1.20.930.20">
    <property type="entry name" value="Adaptor protein Cbl, N-terminal domain"/>
    <property type="match status" value="1"/>
</dbReference>
<dbReference type="SUPFAM" id="SSF56112">
    <property type="entry name" value="Protein kinase-like (PK-like)"/>
    <property type="match status" value="1"/>
</dbReference>
<dbReference type="Proteomes" id="UP000789831">
    <property type="component" value="Unassembled WGS sequence"/>
</dbReference>
<dbReference type="PANTHER" id="PTHR44329">
    <property type="entry name" value="SERINE/THREONINE-PROTEIN KINASE TNNI3K-RELATED"/>
    <property type="match status" value="1"/>
</dbReference>
<evidence type="ECO:0000313" key="7">
    <source>
        <dbReference type="Proteomes" id="UP000789831"/>
    </source>
</evidence>
<sequence>MVTTSLRFVPSLEAAALVVKSIYEQEIYEALVEHIRVIQTTLENYKPQEDEFKEAYQKYIDTLKKIEKHIKQLRKPGKFSQRYRMEILKFINPNKDEQLFKQFTDALTQAINAFHLEVGVQMFNEISKQSEVLAELTNIVKGVNPRPSAVIKTSIDHILITDYPLEKKDVVSRRKALVKKIFRGQPVAVRRLVSDYSELDEIMRDKLENELVIRNFFFHGANVLHHNIGTKNVLLDEHLTAKRSNFDTSRFTHQTTTTIPGLRDGLDFGMTLWEIAANGKSPFSEIEYLELEYAIISGTRPLIPDDTPPAFEKLIREVWEEKWNKRPKIDVIAENLYINYQSLVEGNSQIKN</sequence>
<protein>
    <submittedName>
        <fullName evidence="6">5740_t:CDS:1</fullName>
    </submittedName>
</protein>
<dbReference type="OrthoDB" id="2314769at2759"/>
<dbReference type="InterPro" id="IPR011009">
    <property type="entry name" value="Kinase-like_dom_sf"/>
</dbReference>